<reference evidence="2 3" key="1">
    <citation type="journal article" date="2018" name="PLoS Genet.">
        <title>Population sequencing reveals clonal diversity and ancestral inbreeding in the grapevine cultivar Chardonnay.</title>
        <authorList>
            <person name="Roach M.J."/>
            <person name="Johnson D.L."/>
            <person name="Bohlmann J."/>
            <person name="van Vuuren H.J."/>
            <person name="Jones S.J."/>
            <person name="Pretorius I.S."/>
            <person name="Schmidt S.A."/>
            <person name="Borneman A.R."/>
        </authorList>
    </citation>
    <scope>NUCLEOTIDE SEQUENCE [LARGE SCALE GENOMIC DNA]</scope>
    <source>
        <strain evidence="3">cv. Chardonnay</strain>
        <tissue evidence="2">Leaf</tissue>
    </source>
</reference>
<dbReference type="CDD" id="cd06257">
    <property type="entry name" value="DnaJ"/>
    <property type="match status" value="1"/>
</dbReference>
<gene>
    <name evidence="2" type="ORF">CK203_106403</name>
</gene>
<dbReference type="Proteomes" id="UP000288805">
    <property type="component" value="Unassembled WGS sequence"/>
</dbReference>
<dbReference type="SMART" id="SM00271">
    <property type="entry name" value="DnaJ"/>
    <property type="match status" value="1"/>
</dbReference>
<evidence type="ECO:0000259" key="1">
    <source>
        <dbReference type="PROSITE" id="PS50076"/>
    </source>
</evidence>
<name>A0A438CRM1_VITVI</name>
<protein>
    <recommendedName>
        <fullName evidence="1">J domain-containing protein</fullName>
    </recommendedName>
</protein>
<dbReference type="Pfam" id="PF00226">
    <property type="entry name" value="DnaJ"/>
    <property type="match status" value="1"/>
</dbReference>
<dbReference type="PANTHER" id="PTHR45090:SF8">
    <property type="entry name" value="J DOMAIN-CONTAINING PROTEIN"/>
    <property type="match status" value="1"/>
</dbReference>
<dbReference type="InterPro" id="IPR053232">
    <property type="entry name" value="DnaJ_C/III_chloroplastic"/>
</dbReference>
<dbReference type="Gene3D" id="1.10.287.110">
    <property type="entry name" value="DnaJ domain"/>
    <property type="match status" value="1"/>
</dbReference>
<evidence type="ECO:0000313" key="2">
    <source>
        <dbReference type="EMBL" id="RVW25861.1"/>
    </source>
</evidence>
<dbReference type="InterPro" id="IPR001623">
    <property type="entry name" value="DnaJ_domain"/>
</dbReference>
<evidence type="ECO:0000313" key="3">
    <source>
        <dbReference type="Proteomes" id="UP000288805"/>
    </source>
</evidence>
<sequence length="163" mass="18693">MMMSPKHSLEFRSSSLGFVAYFTYIPCAFLLSSLSSISICTAQTPLLHPRSTQADQPDSHGHFSKIKPHHCYFHLLAHNCQWPSRFVLVSCRVARRAPKLACQNESPNYYKLLGWCPENAGIDDIKRAYRQMSLQYHPDVCDPSMKEESTMMFIQRNAAYKTV</sequence>
<dbReference type="AlphaFoldDB" id="A0A438CRM1"/>
<accession>A0A438CRM1</accession>
<dbReference type="PANTHER" id="PTHR45090">
    <property type="entry name" value="CHAPERONE PROTEIN DNAJ 20 CHLOROPLASTIC"/>
    <property type="match status" value="1"/>
</dbReference>
<feature type="domain" description="J" evidence="1">
    <location>
        <begin position="108"/>
        <end position="163"/>
    </location>
</feature>
<dbReference type="InterPro" id="IPR036869">
    <property type="entry name" value="J_dom_sf"/>
</dbReference>
<organism evidence="2 3">
    <name type="scientific">Vitis vinifera</name>
    <name type="common">Grape</name>
    <dbReference type="NCBI Taxonomy" id="29760"/>
    <lineage>
        <taxon>Eukaryota</taxon>
        <taxon>Viridiplantae</taxon>
        <taxon>Streptophyta</taxon>
        <taxon>Embryophyta</taxon>
        <taxon>Tracheophyta</taxon>
        <taxon>Spermatophyta</taxon>
        <taxon>Magnoliopsida</taxon>
        <taxon>eudicotyledons</taxon>
        <taxon>Gunneridae</taxon>
        <taxon>Pentapetalae</taxon>
        <taxon>rosids</taxon>
        <taxon>Vitales</taxon>
        <taxon>Vitaceae</taxon>
        <taxon>Viteae</taxon>
        <taxon>Vitis</taxon>
    </lineage>
</organism>
<dbReference type="EMBL" id="QGNW01002056">
    <property type="protein sequence ID" value="RVW25861.1"/>
    <property type="molecule type" value="Genomic_DNA"/>
</dbReference>
<proteinExistence type="predicted"/>
<comment type="caution">
    <text evidence="2">The sequence shown here is derived from an EMBL/GenBank/DDBJ whole genome shotgun (WGS) entry which is preliminary data.</text>
</comment>
<dbReference type="PROSITE" id="PS50076">
    <property type="entry name" value="DNAJ_2"/>
    <property type="match status" value="1"/>
</dbReference>
<dbReference type="SUPFAM" id="SSF46565">
    <property type="entry name" value="Chaperone J-domain"/>
    <property type="match status" value="1"/>
</dbReference>